<proteinExistence type="inferred from homology"/>
<dbReference type="PANTHER" id="PTHR43586:SF8">
    <property type="entry name" value="CYSTEINE DESULFURASE 1, CHLOROPLASTIC"/>
    <property type="match status" value="1"/>
</dbReference>
<dbReference type="PROSITE" id="PS00595">
    <property type="entry name" value="AA_TRANSFER_CLASS_5"/>
    <property type="match status" value="1"/>
</dbReference>
<sequence>MTAVVTRSYPRSSQVDAVETPKIAPLAPVVGAAECAPLADGTTVRYANFDYAASAPALTAVADAVADALSTYASVHRGAGHLSQVTTRRYEECRETVRRFVRGRADDTVVFTRNTTDAINLAAHVTPGDVVVLDIEHHANLLPWIERKDKWTRIVEVTPTIDETLAAVERELASKPAALLAVTGASNVTGEVLPISRLASVAHRHGARILVDAAQLVAHRPVSLVSHGIDYLVFSGHKLYAPFGAGVLVGRADWLDAAQPYLAGGGATADVDVDSGCASVSWHTGAARHEAGSPNVLGAVAIAAACDAISELGHEWIGAHEAYLCAQLDAGLAEIEGVSPLRVFDDGLERVGIAGFTVDGFTPREVAEYLSDHHGIGVRDGKFCAHPLLDRLGHPDGAVRASFGLGSSSDDVERLVSALRHLCDHRPSDGSVRPSTATPDTRKAHL</sequence>
<comment type="catalytic activity">
    <reaction evidence="4">
        <text>(sulfur carrier)-H + L-cysteine = (sulfur carrier)-SH + L-alanine</text>
        <dbReference type="Rhea" id="RHEA:43892"/>
        <dbReference type="Rhea" id="RHEA-COMP:14737"/>
        <dbReference type="Rhea" id="RHEA-COMP:14739"/>
        <dbReference type="ChEBI" id="CHEBI:29917"/>
        <dbReference type="ChEBI" id="CHEBI:35235"/>
        <dbReference type="ChEBI" id="CHEBI:57972"/>
        <dbReference type="ChEBI" id="CHEBI:64428"/>
        <dbReference type="EC" id="2.8.1.7"/>
    </reaction>
</comment>
<name>H5TL44_GORO1</name>
<keyword evidence="3" id="KW-0663">Pyridoxal phosphate</keyword>
<dbReference type="GO" id="GO:0031071">
    <property type="term" value="F:cysteine desulfurase activity"/>
    <property type="evidence" value="ECO:0007669"/>
    <property type="project" value="UniProtKB-EC"/>
</dbReference>
<dbReference type="InterPro" id="IPR020578">
    <property type="entry name" value="Aminotrans_V_PyrdxlP_BS"/>
</dbReference>
<evidence type="ECO:0000256" key="6">
    <source>
        <dbReference type="SAM" id="MobiDB-lite"/>
    </source>
</evidence>
<evidence type="ECO:0000313" key="9">
    <source>
        <dbReference type="Proteomes" id="UP000005038"/>
    </source>
</evidence>
<dbReference type="InterPro" id="IPR015421">
    <property type="entry name" value="PyrdxlP-dep_Trfase_major"/>
</dbReference>
<dbReference type="InterPro" id="IPR000192">
    <property type="entry name" value="Aminotrans_V_dom"/>
</dbReference>
<dbReference type="Gene3D" id="3.40.640.10">
    <property type="entry name" value="Type I PLP-dependent aspartate aminotransferase-like (Major domain)"/>
    <property type="match status" value="1"/>
</dbReference>
<evidence type="ECO:0000256" key="5">
    <source>
        <dbReference type="RuleBase" id="RU004504"/>
    </source>
</evidence>
<dbReference type="RefSeq" id="WP_007238441.1">
    <property type="nucleotide sequence ID" value="NZ_BAFB01000098.1"/>
</dbReference>
<dbReference type="STRING" id="1108044.GOOTI_098_00040"/>
<dbReference type="AlphaFoldDB" id="H5TL44"/>
<evidence type="ECO:0000259" key="7">
    <source>
        <dbReference type="Pfam" id="PF00266"/>
    </source>
</evidence>
<feature type="region of interest" description="Disordered" evidence="6">
    <location>
        <begin position="426"/>
        <end position="446"/>
    </location>
</feature>
<evidence type="ECO:0000256" key="4">
    <source>
        <dbReference type="ARBA" id="ARBA00050776"/>
    </source>
</evidence>
<feature type="domain" description="Aminotransferase class V" evidence="7">
    <location>
        <begin position="48"/>
        <end position="415"/>
    </location>
</feature>
<dbReference type="InterPro" id="IPR015422">
    <property type="entry name" value="PyrdxlP-dep_Trfase_small"/>
</dbReference>
<organism evidence="8 9">
    <name type="scientific">Gordonia otitidis (strain DSM 44809 / CCUG 52243 / JCM 12355 / NBRC 100426 / IFM 10032)</name>
    <dbReference type="NCBI Taxonomy" id="1108044"/>
    <lineage>
        <taxon>Bacteria</taxon>
        <taxon>Bacillati</taxon>
        <taxon>Actinomycetota</taxon>
        <taxon>Actinomycetes</taxon>
        <taxon>Mycobacteriales</taxon>
        <taxon>Gordoniaceae</taxon>
        <taxon>Gordonia</taxon>
    </lineage>
</organism>
<evidence type="ECO:0000256" key="3">
    <source>
        <dbReference type="ARBA" id="ARBA00022898"/>
    </source>
</evidence>
<keyword evidence="9" id="KW-1185">Reference proteome</keyword>
<evidence type="ECO:0000313" key="8">
    <source>
        <dbReference type="EMBL" id="GAB34202.1"/>
    </source>
</evidence>
<dbReference type="Proteomes" id="UP000005038">
    <property type="component" value="Unassembled WGS sequence"/>
</dbReference>
<accession>H5TL44</accession>
<comment type="cofactor">
    <cofactor evidence="1 5">
        <name>pyridoxal 5'-phosphate</name>
        <dbReference type="ChEBI" id="CHEBI:597326"/>
    </cofactor>
</comment>
<dbReference type="EMBL" id="BAFB01000098">
    <property type="protein sequence ID" value="GAB34202.1"/>
    <property type="molecule type" value="Genomic_DNA"/>
</dbReference>
<evidence type="ECO:0000256" key="2">
    <source>
        <dbReference type="ARBA" id="ARBA00010447"/>
    </source>
</evidence>
<dbReference type="Gene3D" id="3.90.1150.10">
    <property type="entry name" value="Aspartate Aminotransferase, domain 1"/>
    <property type="match status" value="1"/>
</dbReference>
<protein>
    <submittedName>
        <fullName evidence="8">Cysteine desulfurase</fullName>
    </submittedName>
</protein>
<reference evidence="8" key="1">
    <citation type="submission" date="2012-02" db="EMBL/GenBank/DDBJ databases">
        <title>Whole genome shotgun sequence of Gordonia otitidis NBRC 100426.</title>
        <authorList>
            <person name="Yoshida I."/>
            <person name="Hosoyama A."/>
            <person name="Tsuchikane K."/>
            <person name="Katsumata H."/>
            <person name="Yamazaki S."/>
            <person name="Fujita N."/>
        </authorList>
    </citation>
    <scope>NUCLEOTIDE SEQUENCE [LARGE SCALE GENOMIC DNA]</scope>
    <source>
        <strain evidence="8">NBRC 100426</strain>
    </source>
</reference>
<comment type="similarity">
    <text evidence="2">Belongs to the class-V pyridoxal-phosphate-dependent aminotransferase family. Csd subfamily.</text>
</comment>
<comment type="caution">
    <text evidence="8">The sequence shown here is derived from an EMBL/GenBank/DDBJ whole genome shotgun (WGS) entry which is preliminary data.</text>
</comment>
<dbReference type="Pfam" id="PF00266">
    <property type="entry name" value="Aminotran_5"/>
    <property type="match status" value="1"/>
</dbReference>
<dbReference type="PANTHER" id="PTHR43586">
    <property type="entry name" value="CYSTEINE DESULFURASE"/>
    <property type="match status" value="1"/>
</dbReference>
<dbReference type="InterPro" id="IPR015424">
    <property type="entry name" value="PyrdxlP-dep_Trfase"/>
</dbReference>
<gene>
    <name evidence="8" type="ORF">GOOTI_098_00040</name>
</gene>
<evidence type="ECO:0000256" key="1">
    <source>
        <dbReference type="ARBA" id="ARBA00001933"/>
    </source>
</evidence>
<dbReference type="SUPFAM" id="SSF53383">
    <property type="entry name" value="PLP-dependent transferases"/>
    <property type="match status" value="1"/>
</dbReference>